<dbReference type="CDD" id="cd05300">
    <property type="entry name" value="2-Hacid_dh_1"/>
    <property type="match status" value="1"/>
</dbReference>
<dbReference type="Pfam" id="PF02826">
    <property type="entry name" value="2-Hacid_dh_C"/>
    <property type="match status" value="1"/>
</dbReference>
<dbReference type="InterPro" id="IPR036291">
    <property type="entry name" value="NAD(P)-bd_dom_sf"/>
</dbReference>
<keyword evidence="1" id="KW-0560">Oxidoreductase</keyword>
<keyword evidence="2" id="KW-0520">NAD</keyword>
<dbReference type="GO" id="GO:0016491">
    <property type="term" value="F:oxidoreductase activity"/>
    <property type="evidence" value="ECO:0007669"/>
    <property type="project" value="UniProtKB-KW"/>
</dbReference>
<dbReference type="RefSeq" id="WP_072823837.1">
    <property type="nucleotide sequence ID" value="NZ_FQUJ01000012.1"/>
</dbReference>
<evidence type="ECO:0000259" key="3">
    <source>
        <dbReference type="Pfam" id="PF02826"/>
    </source>
</evidence>
<dbReference type="STRING" id="1121942.SAMN02745148_02760"/>
<dbReference type="Proteomes" id="UP000184346">
    <property type="component" value="Unassembled WGS sequence"/>
</dbReference>
<name>A0A1M5BZX7_9GAMM</name>
<feature type="domain" description="D-isomer specific 2-hydroxyacid dehydrogenase NAD-binding" evidence="3">
    <location>
        <begin position="117"/>
        <end position="289"/>
    </location>
</feature>
<keyword evidence="5" id="KW-1185">Reference proteome</keyword>
<dbReference type="AlphaFoldDB" id="A0A1M5BZX7"/>
<dbReference type="PANTHER" id="PTHR43333">
    <property type="entry name" value="2-HACID_DH_C DOMAIN-CONTAINING PROTEIN"/>
    <property type="match status" value="1"/>
</dbReference>
<dbReference type="PANTHER" id="PTHR43333:SF1">
    <property type="entry name" value="D-ISOMER SPECIFIC 2-HYDROXYACID DEHYDROGENASE NAD-BINDING DOMAIN-CONTAINING PROTEIN"/>
    <property type="match status" value="1"/>
</dbReference>
<accession>A0A1M5BZX7</accession>
<organism evidence="4 5">
    <name type="scientific">Modicisalibacter ilicicola DSM 19980</name>
    <dbReference type="NCBI Taxonomy" id="1121942"/>
    <lineage>
        <taxon>Bacteria</taxon>
        <taxon>Pseudomonadati</taxon>
        <taxon>Pseudomonadota</taxon>
        <taxon>Gammaproteobacteria</taxon>
        <taxon>Oceanospirillales</taxon>
        <taxon>Halomonadaceae</taxon>
        <taxon>Modicisalibacter</taxon>
    </lineage>
</organism>
<dbReference type="GO" id="GO:0051287">
    <property type="term" value="F:NAD binding"/>
    <property type="evidence" value="ECO:0007669"/>
    <property type="project" value="InterPro"/>
</dbReference>
<sequence length="326" mass="36576">MIEFSSETKILFLQKPEILEKQRDQARNLIGKIFPENPLYFAGNPEDIVEGLEVDIIITPTLEWLPMALSKLEGYKWIHFLSAGVEKIWDMQFEKTGILLTKSSGVNSVPMSEYAMGAMLFFAKQFGRFIEQSQKKTWDREWLDELTGRTLLILGLGHVGQAVAEKANAFGMRVIGMQRRPRDIPGVEVIVPPERIRELLPEADYLVVSLPLTSNTTRFVDKDFLAAVKPGCVLIDMSRGGVVSESAIIEALDEKRLRGAALDVFEKQPLSEDSMLWARNDVLLTPHVSGTTPYYLQRALEIFIENVCELKASGNPLTTVNVSAGY</sequence>
<gene>
    <name evidence="4" type="ORF">SAMN02745148_02760</name>
</gene>
<dbReference type="Gene3D" id="3.40.50.720">
    <property type="entry name" value="NAD(P)-binding Rossmann-like Domain"/>
    <property type="match status" value="2"/>
</dbReference>
<evidence type="ECO:0000313" key="5">
    <source>
        <dbReference type="Proteomes" id="UP000184346"/>
    </source>
</evidence>
<dbReference type="InterPro" id="IPR006140">
    <property type="entry name" value="D-isomer_DH_NAD-bd"/>
</dbReference>
<dbReference type="OrthoDB" id="9787219at2"/>
<protein>
    <submittedName>
        <fullName evidence="4">Phosphoglycerate dehydrogenase</fullName>
    </submittedName>
</protein>
<evidence type="ECO:0000256" key="1">
    <source>
        <dbReference type="ARBA" id="ARBA00023002"/>
    </source>
</evidence>
<proteinExistence type="predicted"/>
<evidence type="ECO:0000313" key="4">
    <source>
        <dbReference type="EMBL" id="SHF47995.1"/>
    </source>
</evidence>
<dbReference type="EMBL" id="FQUJ01000012">
    <property type="protein sequence ID" value="SHF47995.1"/>
    <property type="molecule type" value="Genomic_DNA"/>
</dbReference>
<dbReference type="SUPFAM" id="SSF51735">
    <property type="entry name" value="NAD(P)-binding Rossmann-fold domains"/>
    <property type="match status" value="1"/>
</dbReference>
<dbReference type="SUPFAM" id="SSF52283">
    <property type="entry name" value="Formate/glycerate dehydrogenase catalytic domain-like"/>
    <property type="match status" value="1"/>
</dbReference>
<evidence type="ECO:0000256" key="2">
    <source>
        <dbReference type="ARBA" id="ARBA00023027"/>
    </source>
</evidence>
<reference evidence="4 5" key="1">
    <citation type="submission" date="2016-11" db="EMBL/GenBank/DDBJ databases">
        <authorList>
            <person name="Jaros S."/>
            <person name="Januszkiewicz K."/>
            <person name="Wedrychowicz H."/>
        </authorList>
    </citation>
    <scope>NUCLEOTIDE SEQUENCE [LARGE SCALE GENOMIC DNA]</scope>
    <source>
        <strain evidence="4 5">DSM 19980</strain>
    </source>
</reference>